<keyword evidence="2" id="KW-1185">Reference proteome</keyword>
<dbReference type="EMBL" id="CM051396">
    <property type="protein sequence ID" value="KAJ4722235.1"/>
    <property type="molecule type" value="Genomic_DNA"/>
</dbReference>
<comment type="caution">
    <text evidence="1">The sequence shown here is derived from an EMBL/GenBank/DDBJ whole genome shotgun (WGS) entry which is preliminary data.</text>
</comment>
<sequence length="228" mass="24920">MGCGESKHDVATGNTIFRKKSNVGEQSRKSKDTKAAPEKVTNDKETDSLLGQQQEGDDGNVRNIEGNVDQPAAEDVKDIAENTEPKEGDSNSKEKPAERLICKESPNRYFSSRKEEESVDGIVNCEGRSEKSEYDSPRIEAGKESLFNVDYNEKGDDAVEKKNLAEETIPENENEGDENKEENLAKETEKEAAAAAIKGEISAPAGVEKNLDDAEKEQLVASPTKKAV</sequence>
<reference evidence="1 2" key="1">
    <citation type="journal article" date="2023" name="Science">
        <title>Complex scaffold remodeling in plant triterpene biosynthesis.</title>
        <authorList>
            <person name="De La Pena R."/>
            <person name="Hodgson H."/>
            <person name="Liu J.C."/>
            <person name="Stephenson M.J."/>
            <person name="Martin A.C."/>
            <person name="Owen C."/>
            <person name="Harkess A."/>
            <person name="Leebens-Mack J."/>
            <person name="Jimenez L.E."/>
            <person name="Osbourn A."/>
            <person name="Sattely E.S."/>
        </authorList>
    </citation>
    <scope>NUCLEOTIDE SEQUENCE [LARGE SCALE GENOMIC DNA]</scope>
    <source>
        <strain evidence="2">cv. JPN11</strain>
        <tissue evidence="1">Leaf</tissue>
    </source>
</reference>
<gene>
    <name evidence="1" type="ORF">OWV82_005770</name>
</gene>
<evidence type="ECO:0000313" key="2">
    <source>
        <dbReference type="Proteomes" id="UP001164539"/>
    </source>
</evidence>
<accession>A0ACC1YHU8</accession>
<organism evidence="1 2">
    <name type="scientific">Melia azedarach</name>
    <name type="common">Chinaberry tree</name>
    <dbReference type="NCBI Taxonomy" id="155640"/>
    <lineage>
        <taxon>Eukaryota</taxon>
        <taxon>Viridiplantae</taxon>
        <taxon>Streptophyta</taxon>
        <taxon>Embryophyta</taxon>
        <taxon>Tracheophyta</taxon>
        <taxon>Spermatophyta</taxon>
        <taxon>Magnoliopsida</taxon>
        <taxon>eudicotyledons</taxon>
        <taxon>Gunneridae</taxon>
        <taxon>Pentapetalae</taxon>
        <taxon>rosids</taxon>
        <taxon>malvids</taxon>
        <taxon>Sapindales</taxon>
        <taxon>Meliaceae</taxon>
        <taxon>Melia</taxon>
    </lineage>
</organism>
<dbReference type="Proteomes" id="UP001164539">
    <property type="component" value="Chromosome 3"/>
</dbReference>
<proteinExistence type="predicted"/>
<protein>
    <submittedName>
        <fullName evidence="1">Uncharacterized protein</fullName>
    </submittedName>
</protein>
<name>A0ACC1YHU8_MELAZ</name>
<evidence type="ECO:0000313" key="1">
    <source>
        <dbReference type="EMBL" id="KAJ4722235.1"/>
    </source>
</evidence>